<feature type="non-terminal residue" evidence="2">
    <location>
        <position position="61"/>
    </location>
</feature>
<protein>
    <submittedName>
        <fullName evidence="2">Uncharacterized protein</fullName>
    </submittedName>
</protein>
<evidence type="ECO:0000256" key="1">
    <source>
        <dbReference type="SAM" id="MobiDB-lite"/>
    </source>
</evidence>
<dbReference type="AlphaFoldDB" id="A0A8S2ZZW7"/>
<comment type="caution">
    <text evidence="2">The sequence shown here is derived from an EMBL/GenBank/DDBJ whole genome shotgun (WGS) entry which is preliminary data.</text>
</comment>
<reference evidence="2" key="1">
    <citation type="submission" date="2021-02" db="EMBL/GenBank/DDBJ databases">
        <authorList>
            <person name="Nowell W R."/>
        </authorList>
    </citation>
    <scope>NUCLEOTIDE SEQUENCE</scope>
</reference>
<dbReference type="Proteomes" id="UP000681722">
    <property type="component" value="Unassembled WGS sequence"/>
</dbReference>
<sequence>DVTSYSSQQPVPTSELSYSGRQIQPLADITIQQPIVSSGYGSSSQLKQRDMRLSSDLVGPS</sequence>
<dbReference type="EMBL" id="CAJOBC010150056">
    <property type="protein sequence ID" value="CAF4670953.1"/>
    <property type="molecule type" value="Genomic_DNA"/>
</dbReference>
<name>A0A8S2ZZW7_9BILA</name>
<evidence type="ECO:0000313" key="3">
    <source>
        <dbReference type="Proteomes" id="UP000681722"/>
    </source>
</evidence>
<feature type="non-terminal residue" evidence="2">
    <location>
        <position position="1"/>
    </location>
</feature>
<gene>
    <name evidence="2" type="ORF">SRO942_LOCUS50869</name>
</gene>
<accession>A0A8S2ZZW7</accession>
<proteinExistence type="predicted"/>
<organism evidence="2 3">
    <name type="scientific">Didymodactylos carnosus</name>
    <dbReference type="NCBI Taxonomy" id="1234261"/>
    <lineage>
        <taxon>Eukaryota</taxon>
        <taxon>Metazoa</taxon>
        <taxon>Spiralia</taxon>
        <taxon>Gnathifera</taxon>
        <taxon>Rotifera</taxon>
        <taxon>Eurotatoria</taxon>
        <taxon>Bdelloidea</taxon>
        <taxon>Philodinida</taxon>
        <taxon>Philodinidae</taxon>
        <taxon>Didymodactylos</taxon>
    </lineage>
</organism>
<feature type="region of interest" description="Disordered" evidence="1">
    <location>
        <begin position="38"/>
        <end position="61"/>
    </location>
</feature>
<evidence type="ECO:0000313" key="2">
    <source>
        <dbReference type="EMBL" id="CAF4670953.1"/>
    </source>
</evidence>